<dbReference type="EMBL" id="JADNRY010000041">
    <property type="protein sequence ID" value="KAF9070363.1"/>
    <property type="molecule type" value="Genomic_DNA"/>
</dbReference>
<evidence type="ECO:0000313" key="2">
    <source>
        <dbReference type="Proteomes" id="UP000772434"/>
    </source>
</evidence>
<dbReference type="Proteomes" id="UP000772434">
    <property type="component" value="Unassembled WGS sequence"/>
</dbReference>
<evidence type="ECO:0000313" key="1">
    <source>
        <dbReference type="EMBL" id="KAF9070363.1"/>
    </source>
</evidence>
<gene>
    <name evidence="1" type="ORF">BDP27DRAFT_1323911</name>
</gene>
<keyword evidence="2" id="KW-1185">Reference proteome</keyword>
<name>A0A9P5PW39_9AGAR</name>
<dbReference type="AlphaFoldDB" id="A0A9P5PW39"/>
<comment type="caution">
    <text evidence="1">The sequence shown here is derived from an EMBL/GenBank/DDBJ whole genome shotgun (WGS) entry which is preliminary data.</text>
</comment>
<reference evidence="1" key="1">
    <citation type="submission" date="2020-11" db="EMBL/GenBank/DDBJ databases">
        <authorList>
            <consortium name="DOE Joint Genome Institute"/>
            <person name="Ahrendt S."/>
            <person name="Riley R."/>
            <person name="Andreopoulos W."/>
            <person name="Labutti K."/>
            <person name="Pangilinan J."/>
            <person name="Ruiz-Duenas F.J."/>
            <person name="Barrasa J.M."/>
            <person name="Sanchez-Garcia M."/>
            <person name="Camarero S."/>
            <person name="Miyauchi S."/>
            <person name="Serrano A."/>
            <person name="Linde D."/>
            <person name="Babiker R."/>
            <person name="Drula E."/>
            <person name="Ayuso-Fernandez I."/>
            <person name="Pacheco R."/>
            <person name="Padilla G."/>
            <person name="Ferreira P."/>
            <person name="Barriuso J."/>
            <person name="Kellner H."/>
            <person name="Castanera R."/>
            <person name="Alfaro M."/>
            <person name="Ramirez L."/>
            <person name="Pisabarro A.G."/>
            <person name="Kuo A."/>
            <person name="Tritt A."/>
            <person name="Lipzen A."/>
            <person name="He G."/>
            <person name="Yan M."/>
            <person name="Ng V."/>
            <person name="Cullen D."/>
            <person name="Martin F."/>
            <person name="Rosso M.-N."/>
            <person name="Henrissat B."/>
            <person name="Hibbett D."/>
            <person name="Martinez A.T."/>
            <person name="Grigoriev I.V."/>
        </authorList>
    </citation>
    <scope>NUCLEOTIDE SEQUENCE</scope>
    <source>
        <strain evidence="1">AH 40177</strain>
    </source>
</reference>
<sequence>MVSTFIVNRSSSDAGSSFSSRDCPIALDQHKSKATRADEECGYGSYDEFCRSLRSRTEILMHEEDLREKPKKFSYVSNWRRKVDPSDLTILVPPSPFYQSFGSPSSPVASIDPSRLCVTSIPPSEYASSYSESPVESPLCEFEQDAIVEAPVDFHEIYDAELDRMLDEASEVESSSSVSPYPIPGMHVPHVASTPKSRKPTRFQNVSSTIRWLPMRIKYSILSQTTHRSRK</sequence>
<protein>
    <submittedName>
        <fullName evidence="1">Uncharacterized protein</fullName>
    </submittedName>
</protein>
<organism evidence="1 2">
    <name type="scientific">Rhodocollybia butyracea</name>
    <dbReference type="NCBI Taxonomy" id="206335"/>
    <lineage>
        <taxon>Eukaryota</taxon>
        <taxon>Fungi</taxon>
        <taxon>Dikarya</taxon>
        <taxon>Basidiomycota</taxon>
        <taxon>Agaricomycotina</taxon>
        <taxon>Agaricomycetes</taxon>
        <taxon>Agaricomycetidae</taxon>
        <taxon>Agaricales</taxon>
        <taxon>Marasmiineae</taxon>
        <taxon>Omphalotaceae</taxon>
        <taxon>Rhodocollybia</taxon>
    </lineage>
</organism>
<proteinExistence type="predicted"/>
<dbReference type="OrthoDB" id="2967834at2759"/>
<accession>A0A9P5PW39</accession>